<accession>A0A7C3VF67</accession>
<reference evidence="1" key="1">
    <citation type="journal article" date="2020" name="mSystems">
        <title>Genome- and Community-Level Interaction Insights into Carbon Utilization and Element Cycling Functions of Hydrothermarchaeota in Hydrothermal Sediment.</title>
        <authorList>
            <person name="Zhou Z."/>
            <person name="Liu Y."/>
            <person name="Xu W."/>
            <person name="Pan J."/>
            <person name="Luo Z.H."/>
            <person name="Li M."/>
        </authorList>
    </citation>
    <scope>NUCLEOTIDE SEQUENCE [LARGE SCALE GENOMIC DNA]</scope>
    <source>
        <strain evidence="1">SpSt-374</strain>
    </source>
</reference>
<organism evidence="1">
    <name type="scientific">Planktothricoides sp. SpSt-374</name>
    <dbReference type="NCBI Taxonomy" id="2282167"/>
    <lineage>
        <taxon>Bacteria</taxon>
        <taxon>Bacillati</taxon>
        <taxon>Cyanobacteriota</taxon>
        <taxon>Cyanophyceae</taxon>
        <taxon>Oscillatoriophycideae</taxon>
        <taxon>Oscillatoriales</taxon>
        <taxon>Oscillatoriaceae</taxon>
        <taxon>Planktothricoides</taxon>
    </lineage>
</organism>
<proteinExistence type="predicted"/>
<dbReference type="AlphaFoldDB" id="A0A7C3VF67"/>
<protein>
    <submittedName>
        <fullName evidence="1">Uncharacterized protein</fullName>
    </submittedName>
</protein>
<gene>
    <name evidence="1" type="ORF">ENR15_04185</name>
</gene>
<sequence length="74" mass="8423">MNIMPLHGHFPKILLSIFYSCGHRRQQHHRQFLAAVEIFPSGKREVNILEGVSVLLKICQSSPSLPSDRLATDR</sequence>
<comment type="caution">
    <text evidence="1">The sequence shown here is derived from an EMBL/GenBank/DDBJ whole genome shotgun (WGS) entry which is preliminary data.</text>
</comment>
<evidence type="ECO:0000313" key="1">
    <source>
        <dbReference type="EMBL" id="HGF99871.1"/>
    </source>
</evidence>
<dbReference type="EMBL" id="DSPX01000040">
    <property type="protein sequence ID" value="HGF99871.1"/>
    <property type="molecule type" value="Genomic_DNA"/>
</dbReference>
<name>A0A7C3VF67_9CYAN</name>